<feature type="region of interest" description="Disordered" evidence="1">
    <location>
        <begin position="1"/>
        <end position="78"/>
    </location>
</feature>
<comment type="caution">
    <text evidence="2">The sequence shown here is derived from an EMBL/GenBank/DDBJ whole genome shotgun (WGS) entry which is preliminary data.</text>
</comment>
<protein>
    <submittedName>
        <fullName evidence="2">Uncharacterized protein</fullName>
    </submittedName>
</protein>
<dbReference type="Proteomes" id="UP001465976">
    <property type="component" value="Unassembled WGS sequence"/>
</dbReference>
<feature type="region of interest" description="Disordered" evidence="1">
    <location>
        <begin position="407"/>
        <end position="530"/>
    </location>
</feature>
<feature type="region of interest" description="Disordered" evidence="1">
    <location>
        <begin position="268"/>
        <end position="317"/>
    </location>
</feature>
<feature type="compositionally biased region" description="Basic residues" evidence="1">
    <location>
        <begin position="480"/>
        <end position="491"/>
    </location>
</feature>
<name>A0ABR3ERN0_9AGAR</name>
<feature type="compositionally biased region" description="Acidic residues" evidence="1">
    <location>
        <begin position="54"/>
        <end position="74"/>
    </location>
</feature>
<feature type="compositionally biased region" description="Low complexity" evidence="1">
    <location>
        <begin position="429"/>
        <end position="447"/>
    </location>
</feature>
<proteinExistence type="predicted"/>
<feature type="compositionally biased region" description="Basic and acidic residues" evidence="1">
    <location>
        <begin position="492"/>
        <end position="503"/>
    </location>
</feature>
<dbReference type="EMBL" id="JBAHYK010002215">
    <property type="protein sequence ID" value="KAL0565552.1"/>
    <property type="molecule type" value="Genomic_DNA"/>
</dbReference>
<feature type="compositionally biased region" description="Basic residues" evidence="1">
    <location>
        <begin position="459"/>
        <end position="470"/>
    </location>
</feature>
<keyword evidence="3" id="KW-1185">Reference proteome</keyword>
<feature type="compositionally biased region" description="Acidic residues" evidence="1">
    <location>
        <begin position="276"/>
        <end position="290"/>
    </location>
</feature>
<reference evidence="2 3" key="1">
    <citation type="submission" date="2024-02" db="EMBL/GenBank/DDBJ databases">
        <title>A draft genome for the cacao thread blight pathogen Marasmius crinis-equi.</title>
        <authorList>
            <person name="Cohen S.P."/>
            <person name="Baruah I.K."/>
            <person name="Amoako-Attah I."/>
            <person name="Bukari Y."/>
            <person name="Meinhardt L.W."/>
            <person name="Bailey B.A."/>
        </authorList>
    </citation>
    <scope>NUCLEOTIDE SEQUENCE [LARGE SCALE GENOMIC DNA]</scope>
    <source>
        <strain evidence="2 3">GH-76</strain>
    </source>
</reference>
<organism evidence="2 3">
    <name type="scientific">Marasmius crinis-equi</name>
    <dbReference type="NCBI Taxonomy" id="585013"/>
    <lineage>
        <taxon>Eukaryota</taxon>
        <taxon>Fungi</taxon>
        <taxon>Dikarya</taxon>
        <taxon>Basidiomycota</taxon>
        <taxon>Agaricomycotina</taxon>
        <taxon>Agaricomycetes</taxon>
        <taxon>Agaricomycetidae</taxon>
        <taxon>Agaricales</taxon>
        <taxon>Marasmiineae</taxon>
        <taxon>Marasmiaceae</taxon>
        <taxon>Marasmius</taxon>
    </lineage>
</organism>
<gene>
    <name evidence="2" type="ORF">V5O48_016467</name>
</gene>
<accession>A0ABR3ERN0</accession>
<evidence type="ECO:0000313" key="3">
    <source>
        <dbReference type="Proteomes" id="UP001465976"/>
    </source>
</evidence>
<evidence type="ECO:0000256" key="1">
    <source>
        <dbReference type="SAM" id="MobiDB-lite"/>
    </source>
</evidence>
<sequence length="664" mass="74594">MAAPEITDAPLPFLNSDEVENATATLPPSTGAVVENGDGTPPENTPEQPQPPGDTDDVDMEDDDKAEEVEEDEDSPKFSDEAVAFLASRLPDYLALGSKKARRGYWQVVLPDFVANFPDQLELEKKAKVKKVEEKTDAELEAMSKKARRAFKARLKHSRYNPKQCLLFRIKNWFWWRLGRKSGDKRPFQPLFDDMKKGRNPPRRRQLAHIVMDEYAEEVKARSKETSFKDQLPCRAAAARDLLDSMEPPVRMALMKKREEEFEEAMRVYKGQQATVEEDKDNEDGGEEGEETGRSSYDQASTSKASPAPGWSKMTEEQRAEMLRCREGFIPIVQPFLDGLRDLTGYSMVLLAGVCTDPKEKKFTQATVHSKPGDMPDFAEHSGEKFKEFGKLFWRWLRDIKVATDALSETSADKSDAAGARTETESPDVVTQAHVQQPQPQLHQPAASPKEQQVDNSSKKGRRKGRKAKAQRGGGGQKKGAGRRKGGKGKKRADVWDSDRAEESSDDEVEGLEPAKETESTPPCPRPVRRSNRIQAHENPVNQPENLPAAPPDLSPLRHPKVYALALRYVYDDIKTISELENMLGELLGDQYSWEALQPLFQAVMTGEDGTESCAAAVKAVERENLLLDEVEPLYHPEVYCKGSLFFPSTGYSRDKIHRYGIRK</sequence>
<evidence type="ECO:0000313" key="2">
    <source>
        <dbReference type="EMBL" id="KAL0565552.1"/>
    </source>
</evidence>
<feature type="compositionally biased region" description="Polar residues" evidence="1">
    <location>
        <begin position="294"/>
        <end position="305"/>
    </location>
</feature>